<sequence length="336" mass="37289">MSRAIRRHWWITLFLGLGFLAPAAGAESVSWEDVSYAEADISMELEQAAEDVYYVIGRNGVPDADNQGFMSNAGFVVTEQGVVVYDALGTPSLGWKLLEKIRGVTKKPVTHVVIGHYHADHIYGLQAFQDHTDATILAHETAERYVSGPGAEARLKQRREALFPWVDEDTRIVGPDETFGDRKVLDMGDKRVELVHVGPAHAPDDTLMIVHGPNVVFSGDILFDGRIPFVGDNVDSENWLAGVERVAELEPEPRMIIPGHGPADKDAAAAVEFMRGYISKLRERMGEAVENLVPFEEAYAETDWSEYEGLPAFDATHRRNAYNVYLEMQDQMGGGF</sequence>
<keyword evidence="1" id="KW-0732">Signal</keyword>
<evidence type="ECO:0000259" key="2">
    <source>
        <dbReference type="SMART" id="SM00849"/>
    </source>
</evidence>
<dbReference type="PANTHER" id="PTHR42951">
    <property type="entry name" value="METALLO-BETA-LACTAMASE DOMAIN-CONTAINING"/>
    <property type="match status" value="1"/>
</dbReference>
<evidence type="ECO:0000313" key="3">
    <source>
        <dbReference type="EMBL" id="SCX99298.1"/>
    </source>
</evidence>
<dbReference type="Pfam" id="PF00753">
    <property type="entry name" value="Lactamase_B"/>
    <property type="match status" value="1"/>
</dbReference>
<accession>A0A1G5CAF2</accession>
<dbReference type="InterPro" id="IPR050855">
    <property type="entry name" value="NDM-1-like"/>
</dbReference>
<dbReference type="SUPFAM" id="SSF56281">
    <property type="entry name" value="Metallo-hydrolase/oxidoreductase"/>
    <property type="match status" value="1"/>
</dbReference>
<dbReference type="InterPro" id="IPR036866">
    <property type="entry name" value="RibonucZ/Hydroxyglut_hydro"/>
</dbReference>
<reference evidence="4" key="1">
    <citation type="submission" date="2016-10" db="EMBL/GenBank/DDBJ databases">
        <authorList>
            <person name="Varghese N."/>
        </authorList>
    </citation>
    <scope>NUCLEOTIDE SEQUENCE [LARGE SCALE GENOMIC DNA]</scope>
    <source>
        <strain evidence="4">HL 19</strain>
    </source>
</reference>
<dbReference type="SMART" id="SM00849">
    <property type="entry name" value="Lactamase_B"/>
    <property type="match status" value="1"/>
</dbReference>
<feature type="domain" description="Metallo-beta-lactamase" evidence="2">
    <location>
        <begin position="70"/>
        <end position="260"/>
    </location>
</feature>
<feature type="chain" id="PRO_5010306939" evidence="1">
    <location>
        <begin position="27"/>
        <end position="336"/>
    </location>
</feature>
<keyword evidence="4" id="KW-1185">Reference proteome</keyword>
<dbReference type="EMBL" id="FMUN01000002">
    <property type="protein sequence ID" value="SCX99298.1"/>
    <property type="molecule type" value="Genomic_DNA"/>
</dbReference>
<evidence type="ECO:0000256" key="1">
    <source>
        <dbReference type="SAM" id="SignalP"/>
    </source>
</evidence>
<name>A0A1G5CAF2_9GAMM</name>
<dbReference type="Proteomes" id="UP000183104">
    <property type="component" value="Unassembled WGS sequence"/>
</dbReference>
<dbReference type="CDD" id="cd16282">
    <property type="entry name" value="metallo-hydrolase-like_MBL-fold"/>
    <property type="match status" value="1"/>
</dbReference>
<proteinExistence type="predicted"/>
<organism evidence="3 4">
    <name type="scientific">Thiohalorhabdus denitrificans</name>
    <dbReference type="NCBI Taxonomy" id="381306"/>
    <lineage>
        <taxon>Bacteria</taxon>
        <taxon>Pseudomonadati</taxon>
        <taxon>Pseudomonadota</taxon>
        <taxon>Gammaproteobacteria</taxon>
        <taxon>Thiohalorhabdales</taxon>
        <taxon>Thiohalorhabdaceae</taxon>
        <taxon>Thiohalorhabdus</taxon>
    </lineage>
</organism>
<dbReference type="STRING" id="381306.AN478_10335"/>
<feature type="signal peptide" evidence="1">
    <location>
        <begin position="1"/>
        <end position="26"/>
    </location>
</feature>
<dbReference type="AlphaFoldDB" id="A0A1G5CAF2"/>
<protein>
    <submittedName>
        <fullName evidence="3">Glyoxylase, beta-lactamase superfamily II</fullName>
    </submittedName>
</protein>
<evidence type="ECO:0000313" key="4">
    <source>
        <dbReference type="Proteomes" id="UP000183104"/>
    </source>
</evidence>
<dbReference type="Gene3D" id="3.60.15.10">
    <property type="entry name" value="Ribonuclease Z/Hydroxyacylglutathione hydrolase-like"/>
    <property type="match status" value="1"/>
</dbReference>
<dbReference type="InterPro" id="IPR001279">
    <property type="entry name" value="Metallo-B-lactamas"/>
</dbReference>
<dbReference type="PANTHER" id="PTHR42951:SF20">
    <property type="entry name" value="BETA LACTAMASE"/>
    <property type="match status" value="1"/>
</dbReference>
<gene>
    <name evidence="3" type="ORF">SAMN05661077_0969</name>
</gene>